<gene>
    <name evidence="5" type="ORF">FMOSSE_LOCUS10283</name>
</gene>
<dbReference type="InterPro" id="IPR036322">
    <property type="entry name" value="WD40_repeat_dom_sf"/>
</dbReference>
<name>A0A9N9D5I3_FUNMO</name>
<dbReference type="FunFam" id="2.130.10.10:FF:000557">
    <property type="entry name" value="WD repeat protein"/>
    <property type="match status" value="1"/>
</dbReference>
<evidence type="ECO:0000256" key="1">
    <source>
        <dbReference type="ARBA" id="ARBA00022574"/>
    </source>
</evidence>
<dbReference type="InterPro" id="IPR020472">
    <property type="entry name" value="WD40_PAC1"/>
</dbReference>
<feature type="repeat" description="WD" evidence="3">
    <location>
        <begin position="336"/>
        <end position="370"/>
    </location>
</feature>
<feature type="repeat" description="WD" evidence="3">
    <location>
        <begin position="290"/>
        <end position="323"/>
    </location>
</feature>
<protein>
    <submittedName>
        <fullName evidence="5">11628_t:CDS:1</fullName>
    </submittedName>
</protein>
<sequence>MTSNDSNDSDISDNTNDFPEEQAAGIPEEYNISDNSNESNTDILLMESNPRLGFYLRRTTHKEKSANNKNSSNSYLSNYDNEVDVDGMNKGEILLKSGEFGIIEPSPDKGLNAEKFFSKHACHQLMLREILPGRFSKVSFGKNFKPNTNGKVMINYGVRAYSGQYSQDGSFFYTCCQDFRVHIYDTTNPDVFKETKTITGDCGRWTITDANLSLDNQWLAYTSITPIVYLAKTDPNDEYQIPLDFSKQLSEDFGLWSIRFSNDAKELIGGANDGKIYVYDIEAQNVLLQLYGHNDDVNSVCFADDSSHILFSGSDDAYIKVWDRRSMRGGKESGVLVGHTEGITYVAAKGDGRYCLSNSKDQTMKLWDIRMMISGERFDKIQLEDYRLEWDYRWNHYPGDRNFKHPQDVSVMTYRGHSVLKTLIRCHFSPSSTTGQRFLYTGSEDGRVRIFSLDGRIVQTLNVVEALQDEYILFRRNRFQQESVTRDASWHPYLPIMISTSWSDTAFSGVIVQHSYKEPDY</sequence>
<organism evidence="5 6">
    <name type="scientific">Funneliformis mosseae</name>
    <name type="common">Endomycorrhizal fungus</name>
    <name type="synonym">Glomus mosseae</name>
    <dbReference type="NCBI Taxonomy" id="27381"/>
    <lineage>
        <taxon>Eukaryota</taxon>
        <taxon>Fungi</taxon>
        <taxon>Fungi incertae sedis</taxon>
        <taxon>Mucoromycota</taxon>
        <taxon>Glomeromycotina</taxon>
        <taxon>Glomeromycetes</taxon>
        <taxon>Glomerales</taxon>
        <taxon>Glomeraceae</taxon>
        <taxon>Funneliformis</taxon>
    </lineage>
</organism>
<dbReference type="InterPro" id="IPR015943">
    <property type="entry name" value="WD40/YVTN_repeat-like_dom_sf"/>
</dbReference>
<dbReference type="GO" id="GO:0043161">
    <property type="term" value="P:proteasome-mediated ubiquitin-dependent protein catabolic process"/>
    <property type="evidence" value="ECO:0007669"/>
    <property type="project" value="TreeGrafter"/>
</dbReference>
<dbReference type="SMART" id="SM00320">
    <property type="entry name" value="WD40"/>
    <property type="match status" value="5"/>
</dbReference>
<dbReference type="GO" id="GO:0080008">
    <property type="term" value="C:Cul4-RING E3 ubiquitin ligase complex"/>
    <property type="evidence" value="ECO:0007669"/>
    <property type="project" value="TreeGrafter"/>
</dbReference>
<dbReference type="Proteomes" id="UP000789375">
    <property type="component" value="Unassembled WGS sequence"/>
</dbReference>
<keyword evidence="6" id="KW-1185">Reference proteome</keyword>
<dbReference type="PANTHER" id="PTHR19847:SF7">
    <property type="entry name" value="DDB1- AND CUL4-ASSOCIATED FACTOR 11"/>
    <property type="match status" value="1"/>
</dbReference>
<dbReference type="PROSITE" id="PS50294">
    <property type="entry name" value="WD_REPEATS_REGION"/>
    <property type="match status" value="2"/>
</dbReference>
<keyword evidence="2" id="KW-0677">Repeat</keyword>
<evidence type="ECO:0000313" key="5">
    <source>
        <dbReference type="EMBL" id="CAG8626858.1"/>
    </source>
</evidence>
<dbReference type="Gene3D" id="2.130.10.10">
    <property type="entry name" value="YVTN repeat-like/Quinoprotein amine dehydrogenase"/>
    <property type="match status" value="1"/>
</dbReference>
<evidence type="ECO:0000256" key="3">
    <source>
        <dbReference type="PROSITE-ProRule" id="PRU00221"/>
    </source>
</evidence>
<proteinExistence type="predicted"/>
<keyword evidence="1 3" id="KW-0853">WD repeat</keyword>
<dbReference type="PROSITE" id="PS50082">
    <property type="entry name" value="WD_REPEATS_2"/>
    <property type="match status" value="2"/>
</dbReference>
<accession>A0A9N9D5I3</accession>
<dbReference type="PANTHER" id="PTHR19847">
    <property type="entry name" value="DDB1- AND CUL4-ASSOCIATED FACTOR 11"/>
    <property type="match status" value="1"/>
</dbReference>
<evidence type="ECO:0000256" key="2">
    <source>
        <dbReference type="ARBA" id="ARBA00022737"/>
    </source>
</evidence>
<dbReference type="PRINTS" id="PR00320">
    <property type="entry name" value="GPROTEINBRPT"/>
</dbReference>
<reference evidence="5" key="1">
    <citation type="submission" date="2021-06" db="EMBL/GenBank/DDBJ databases">
        <authorList>
            <person name="Kallberg Y."/>
            <person name="Tangrot J."/>
            <person name="Rosling A."/>
        </authorList>
    </citation>
    <scope>NUCLEOTIDE SEQUENCE</scope>
    <source>
        <strain evidence="5">87-6 pot B 2015</strain>
    </source>
</reference>
<evidence type="ECO:0000256" key="4">
    <source>
        <dbReference type="SAM" id="MobiDB-lite"/>
    </source>
</evidence>
<feature type="region of interest" description="Disordered" evidence="4">
    <location>
        <begin position="1"/>
        <end position="38"/>
    </location>
</feature>
<comment type="caution">
    <text evidence="5">The sequence shown here is derived from an EMBL/GenBank/DDBJ whole genome shotgun (WGS) entry which is preliminary data.</text>
</comment>
<evidence type="ECO:0000313" key="6">
    <source>
        <dbReference type="Proteomes" id="UP000789375"/>
    </source>
</evidence>
<dbReference type="AlphaFoldDB" id="A0A9N9D5I3"/>
<dbReference type="InterPro" id="IPR051859">
    <property type="entry name" value="DCAF"/>
</dbReference>
<dbReference type="Pfam" id="PF00400">
    <property type="entry name" value="WD40"/>
    <property type="match status" value="4"/>
</dbReference>
<dbReference type="SUPFAM" id="SSF50978">
    <property type="entry name" value="WD40 repeat-like"/>
    <property type="match status" value="1"/>
</dbReference>
<dbReference type="EMBL" id="CAJVPP010003327">
    <property type="protein sequence ID" value="CAG8626858.1"/>
    <property type="molecule type" value="Genomic_DNA"/>
</dbReference>
<dbReference type="InterPro" id="IPR001680">
    <property type="entry name" value="WD40_rpt"/>
</dbReference>